<evidence type="ECO:0000256" key="3">
    <source>
        <dbReference type="ARBA" id="ARBA00022553"/>
    </source>
</evidence>
<dbReference type="InterPro" id="IPR003594">
    <property type="entry name" value="HATPase_dom"/>
</dbReference>
<keyword evidence="8" id="KW-0902">Two-component regulatory system</keyword>
<dbReference type="GO" id="GO:0000155">
    <property type="term" value="F:phosphorelay sensor kinase activity"/>
    <property type="evidence" value="ECO:0007669"/>
    <property type="project" value="InterPro"/>
</dbReference>
<dbReference type="Pfam" id="PF00512">
    <property type="entry name" value="HisKA"/>
    <property type="match status" value="1"/>
</dbReference>
<dbReference type="PANTHER" id="PTHR43711:SF26">
    <property type="entry name" value="SENSOR HISTIDINE KINASE RCSC"/>
    <property type="match status" value="1"/>
</dbReference>
<dbReference type="Gene3D" id="1.10.287.130">
    <property type="match status" value="1"/>
</dbReference>
<name>A0A174IMQ7_9CLOT</name>
<dbReference type="InterPro" id="IPR004358">
    <property type="entry name" value="Sig_transdc_His_kin-like_C"/>
</dbReference>
<sequence>MNLLTLTHSNDKYKLHDLFSGNLDSISTITDLCIRLITKNNCIKWLNWNCSYINSDNVIMFTGKDITDKKELEIEKKLMEESLHVENIKNEFFANISHEFKTPLNIILASLQVINHNIFNKNIKFSKDFNLKKYTNSIKQNSYRLLRLANNLIDITKIDSGYYEIQPKNCNIVSIIEDITISVAQYMKDKGIDLIFDTSFEEIIISCDPDKIERIMLNLLSNAVKYTKSPGIINVFIDKTEDTVIISVKDTGIGIPKENISIIFERFIQVDDTLTRKCEGSGIGLSLVQSLVQMHGGKIAVYSTKDIGSEFTFTLPLQTINNSDIIYNINEDSHSKLDKCNIEFSDIYSLY</sequence>
<dbReference type="GO" id="GO:0005524">
    <property type="term" value="F:ATP binding"/>
    <property type="evidence" value="ECO:0007669"/>
    <property type="project" value="UniProtKB-KW"/>
</dbReference>
<protein>
    <recommendedName>
        <fullName evidence="2">histidine kinase</fullName>
        <ecNumber evidence="2">2.7.13.3</ecNumber>
    </recommendedName>
</protein>
<keyword evidence="7" id="KW-0067">ATP-binding</keyword>
<dbReference type="InterPro" id="IPR050736">
    <property type="entry name" value="Sensor_HK_Regulatory"/>
</dbReference>
<dbReference type="Gene3D" id="3.30.565.10">
    <property type="entry name" value="Histidine kinase-like ATPase, C-terminal domain"/>
    <property type="match status" value="1"/>
</dbReference>
<dbReference type="InterPro" id="IPR005467">
    <property type="entry name" value="His_kinase_dom"/>
</dbReference>
<evidence type="ECO:0000256" key="5">
    <source>
        <dbReference type="ARBA" id="ARBA00022741"/>
    </source>
</evidence>
<evidence type="ECO:0000313" key="11">
    <source>
        <dbReference type="Proteomes" id="UP000095558"/>
    </source>
</evidence>
<dbReference type="OrthoDB" id="9813394at2"/>
<keyword evidence="4 10" id="KW-0808">Transferase</keyword>
<evidence type="ECO:0000256" key="8">
    <source>
        <dbReference type="ARBA" id="ARBA00023012"/>
    </source>
</evidence>
<evidence type="ECO:0000313" key="10">
    <source>
        <dbReference type="EMBL" id="CUO86245.1"/>
    </source>
</evidence>
<dbReference type="SUPFAM" id="SSF55874">
    <property type="entry name" value="ATPase domain of HSP90 chaperone/DNA topoisomerase II/histidine kinase"/>
    <property type="match status" value="1"/>
</dbReference>
<dbReference type="PRINTS" id="PR00344">
    <property type="entry name" value="BCTRLSENSOR"/>
</dbReference>
<dbReference type="SUPFAM" id="SSF47384">
    <property type="entry name" value="Homodimeric domain of signal transducing histidine kinase"/>
    <property type="match status" value="1"/>
</dbReference>
<dbReference type="AlphaFoldDB" id="A0A174IMQ7"/>
<dbReference type="EMBL" id="CYZV01000069">
    <property type="protein sequence ID" value="CUO86245.1"/>
    <property type="molecule type" value="Genomic_DNA"/>
</dbReference>
<evidence type="ECO:0000256" key="6">
    <source>
        <dbReference type="ARBA" id="ARBA00022777"/>
    </source>
</evidence>
<dbReference type="SMART" id="SM00388">
    <property type="entry name" value="HisKA"/>
    <property type="match status" value="1"/>
</dbReference>
<dbReference type="CDD" id="cd16922">
    <property type="entry name" value="HATPase_EvgS-ArcB-TorS-like"/>
    <property type="match status" value="1"/>
</dbReference>
<evidence type="ECO:0000256" key="2">
    <source>
        <dbReference type="ARBA" id="ARBA00012438"/>
    </source>
</evidence>
<dbReference type="Pfam" id="PF02518">
    <property type="entry name" value="HATPase_c"/>
    <property type="match status" value="1"/>
</dbReference>
<dbReference type="InterPro" id="IPR036890">
    <property type="entry name" value="HATPase_C_sf"/>
</dbReference>
<keyword evidence="6 10" id="KW-0418">Kinase</keyword>
<proteinExistence type="predicted"/>
<dbReference type="InterPro" id="IPR003661">
    <property type="entry name" value="HisK_dim/P_dom"/>
</dbReference>
<evidence type="ECO:0000256" key="4">
    <source>
        <dbReference type="ARBA" id="ARBA00022679"/>
    </source>
</evidence>
<keyword evidence="5" id="KW-0547">Nucleotide-binding</keyword>
<feature type="domain" description="Histidine kinase" evidence="9">
    <location>
        <begin position="95"/>
        <end position="319"/>
    </location>
</feature>
<dbReference type="SMART" id="SM00387">
    <property type="entry name" value="HATPase_c"/>
    <property type="match status" value="1"/>
</dbReference>
<dbReference type="CDD" id="cd00082">
    <property type="entry name" value="HisKA"/>
    <property type="match status" value="1"/>
</dbReference>
<dbReference type="PANTHER" id="PTHR43711">
    <property type="entry name" value="TWO-COMPONENT HISTIDINE KINASE"/>
    <property type="match status" value="1"/>
</dbReference>
<evidence type="ECO:0000256" key="7">
    <source>
        <dbReference type="ARBA" id="ARBA00022840"/>
    </source>
</evidence>
<keyword evidence="3" id="KW-0597">Phosphoprotein</keyword>
<dbReference type="PROSITE" id="PS50109">
    <property type="entry name" value="HIS_KIN"/>
    <property type="match status" value="1"/>
</dbReference>
<evidence type="ECO:0000259" key="9">
    <source>
        <dbReference type="PROSITE" id="PS50109"/>
    </source>
</evidence>
<accession>A0A174IMQ7</accession>
<evidence type="ECO:0000256" key="1">
    <source>
        <dbReference type="ARBA" id="ARBA00000085"/>
    </source>
</evidence>
<dbReference type="Proteomes" id="UP000095558">
    <property type="component" value="Unassembled WGS sequence"/>
</dbReference>
<dbReference type="InterPro" id="IPR036097">
    <property type="entry name" value="HisK_dim/P_sf"/>
</dbReference>
<gene>
    <name evidence="10" type="primary">yycG_4</name>
    <name evidence="10" type="ORF">ERS852470_03579</name>
</gene>
<dbReference type="EC" id="2.7.13.3" evidence="2"/>
<organism evidence="10 11">
    <name type="scientific">Clostridium disporicum</name>
    <dbReference type="NCBI Taxonomy" id="84024"/>
    <lineage>
        <taxon>Bacteria</taxon>
        <taxon>Bacillati</taxon>
        <taxon>Bacillota</taxon>
        <taxon>Clostridia</taxon>
        <taxon>Eubacteriales</taxon>
        <taxon>Clostridiaceae</taxon>
        <taxon>Clostridium</taxon>
    </lineage>
</organism>
<comment type="catalytic activity">
    <reaction evidence="1">
        <text>ATP + protein L-histidine = ADP + protein N-phospho-L-histidine.</text>
        <dbReference type="EC" id="2.7.13.3"/>
    </reaction>
</comment>
<reference evidence="10 11" key="1">
    <citation type="submission" date="2015-09" db="EMBL/GenBank/DDBJ databases">
        <authorList>
            <consortium name="Pathogen Informatics"/>
        </authorList>
    </citation>
    <scope>NUCLEOTIDE SEQUENCE [LARGE SCALE GENOMIC DNA]</scope>
    <source>
        <strain evidence="10 11">2789STDY5834855</strain>
    </source>
</reference>
<dbReference type="FunFam" id="3.30.565.10:FF:000037">
    <property type="entry name" value="Hybrid sensor histidine kinase/response regulator"/>
    <property type="match status" value="1"/>
</dbReference>